<dbReference type="Proteomes" id="UP000198771">
    <property type="component" value="Unassembled WGS sequence"/>
</dbReference>
<dbReference type="GO" id="GO:0003824">
    <property type="term" value="F:catalytic activity"/>
    <property type="evidence" value="ECO:0007669"/>
    <property type="project" value="InterPro"/>
</dbReference>
<feature type="domain" description="Radical SAM core" evidence="7">
    <location>
        <begin position="29"/>
        <end position="269"/>
    </location>
</feature>
<evidence type="ECO:0000256" key="3">
    <source>
        <dbReference type="ARBA" id="ARBA00022691"/>
    </source>
</evidence>
<dbReference type="Pfam" id="PF04055">
    <property type="entry name" value="Radical_SAM"/>
    <property type="match status" value="1"/>
</dbReference>
<comment type="cofactor">
    <cofactor evidence="1">
        <name>[4Fe-4S] cluster</name>
        <dbReference type="ChEBI" id="CHEBI:49883"/>
    </cofactor>
</comment>
<evidence type="ECO:0000256" key="4">
    <source>
        <dbReference type="ARBA" id="ARBA00022723"/>
    </source>
</evidence>
<evidence type="ECO:0000259" key="7">
    <source>
        <dbReference type="PROSITE" id="PS51918"/>
    </source>
</evidence>
<sequence>MCLTLNSKQIKRTELKPATHFKTLYGPVRSGRLGLSLGVDLLGRRICSLDCIYCEVGPTRIHTLQRRPYMPTRTILDELRAWKSQQLPRPEYITLGGLGEPCLNSELAQIIAGCRDIFPDIPVAVLTNSTLLPDPAVRRELAGAQVVLPSMDTLVQSEFIRINKPCKDVDLNSMVTGLLDFRKEYSRQIFLEILLTRGVNDSEKNLALLREFIPRLAPDRVDVVTMTRPGASPLAEAISDRTLSEWRSALCTAGPMSALSQVGQVNSERNAGMDLASGPVDGHQADLLHKTSEPLSDDAARDLILNSLRRRPQTVDQVRAALGLDGARTETLFADLFAQGLIRHAHELGEDFYQVAP</sequence>
<dbReference type="CDD" id="cd01335">
    <property type="entry name" value="Radical_SAM"/>
    <property type="match status" value="1"/>
</dbReference>
<dbReference type="AlphaFoldDB" id="A0A1G6DSC5"/>
<dbReference type="OrthoDB" id="9800840at2"/>
<organism evidence="8 9">
    <name type="scientific">Desulfonatronum thiosulfatophilum</name>
    <dbReference type="NCBI Taxonomy" id="617002"/>
    <lineage>
        <taxon>Bacteria</taxon>
        <taxon>Pseudomonadati</taxon>
        <taxon>Thermodesulfobacteriota</taxon>
        <taxon>Desulfovibrionia</taxon>
        <taxon>Desulfovibrionales</taxon>
        <taxon>Desulfonatronaceae</taxon>
        <taxon>Desulfonatronum</taxon>
    </lineage>
</organism>
<dbReference type="STRING" id="617002.SAMN05660653_02340"/>
<keyword evidence="3" id="KW-0949">S-adenosyl-L-methionine</keyword>
<name>A0A1G6DSC5_9BACT</name>
<evidence type="ECO:0000256" key="2">
    <source>
        <dbReference type="ARBA" id="ARBA00022485"/>
    </source>
</evidence>
<dbReference type="SUPFAM" id="SSF102114">
    <property type="entry name" value="Radical SAM enzymes"/>
    <property type="match status" value="1"/>
</dbReference>
<dbReference type="PANTHER" id="PTHR43787:SF11">
    <property type="entry name" value="UPF0026 PROTEIN SLR1464"/>
    <property type="match status" value="1"/>
</dbReference>
<dbReference type="SFLD" id="SFLDS00029">
    <property type="entry name" value="Radical_SAM"/>
    <property type="match status" value="1"/>
</dbReference>
<dbReference type="GO" id="GO:0051539">
    <property type="term" value="F:4 iron, 4 sulfur cluster binding"/>
    <property type="evidence" value="ECO:0007669"/>
    <property type="project" value="UniProtKB-KW"/>
</dbReference>
<proteinExistence type="predicted"/>
<evidence type="ECO:0000313" key="8">
    <source>
        <dbReference type="EMBL" id="SDB47685.1"/>
    </source>
</evidence>
<dbReference type="InterPro" id="IPR007197">
    <property type="entry name" value="rSAM"/>
</dbReference>
<reference evidence="8 9" key="1">
    <citation type="submission" date="2016-10" db="EMBL/GenBank/DDBJ databases">
        <authorList>
            <person name="de Groot N.N."/>
        </authorList>
    </citation>
    <scope>NUCLEOTIDE SEQUENCE [LARGE SCALE GENOMIC DNA]</scope>
    <source>
        <strain evidence="8 9">ASO4-2</strain>
    </source>
</reference>
<dbReference type="PANTHER" id="PTHR43787">
    <property type="entry name" value="FEMO COFACTOR BIOSYNTHESIS PROTEIN NIFB-RELATED"/>
    <property type="match status" value="1"/>
</dbReference>
<evidence type="ECO:0000313" key="9">
    <source>
        <dbReference type="Proteomes" id="UP000198771"/>
    </source>
</evidence>
<keyword evidence="2" id="KW-0004">4Fe-4S</keyword>
<keyword evidence="5" id="KW-0408">Iron</keyword>
<dbReference type="Gene3D" id="3.20.20.70">
    <property type="entry name" value="Aldolase class I"/>
    <property type="match status" value="1"/>
</dbReference>
<evidence type="ECO:0000256" key="6">
    <source>
        <dbReference type="ARBA" id="ARBA00023014"/>
    </source>
</evidence>
<gene>
    <name evidence="8" type="ORF">SAMN05660653_02340</name>
</gene>
<keyword evidence="9" id="KW-1185">Reference proteome</keyword>
<keyword evidence="6" id="KW-0411">Iron-sulfur</keyword>
<dbReference type="GO" id="GO:0046872">
    <property type="term" value="F:metal ion binding"/>
    <property type="evidence" value="ECO:0007669"/>
    <property type="project" value="UniProtKB-KW"/>
</dbReference>
<dbReference type="InterPro" id="IPR040084">
    <property type="entry name" value="GTPase_Obg"/>
</dbReference>
<dbReference type="PROSITE" id="PS51918">
    <property type="entry name" value="RADICAL_SAM"/>
    <property type="match status" value="1"/>
</dbReference>
<keyword evidence="4" id="KW-0479">Metal-binding</keyword>
<dbReference type="SFLD" id="SFLDG01083">
    <property type="entry name" value="Uncharacterised_Radical_SAM_Su"/>
    <property type="match status" value="1"/>
</dbReference>
<evidence type="ECO:0000256" key="5">
    <source>
        <dbReference type="ARBA" id="ARBA00023004"/>
    </source>
</evidence>
<protein>
    <submittedName>
        <fullName evidence="8">Wyosine [tRNA(Phe)-imidazoG37] synthetase, radical SAM superfamily</fullName>
    </submittedName>
</protein>
<dbReference type="InterPro" id="IPR013785">
    <property type="entry name" value="Aldolase_TIM"/>
</dbReference>
<dbReference type="EMBL" id="FMXO01000013">
    <property type="protein sequence ID" value="SDB47685.1"/>
    <property type="molecule type" value="Genomic_DNA"/>
</dbReference>
<dbReference type="InterPro" id="IPR058240">
    <property type="entry name" value="rSAM_sf"/>
</dbReference>
<evidence type="ECO:0000256" key="1">
    <source>
        <dbReference type="ARBA" id="ARBA00001966"/>
    </source>
</evidence>
<accession>A0A1G6DSC5</accession>